<dbReference type="SMART" id="SM00509">
    <property type="entry name" value="TFS2N"/>
    <property type="match status" value="1"/>
</dbReference>
<keyword evidence="7" id="KW-1185">Reference proteome</keyword>
<sequence length="693" mass="78602">MPLTKTSAENLEWRSVVNDQETKEQSPEVAVLSFIREMADVDLEEKLFRYKKYLERYFQEKSRDQDVFKILKKLDHLPITLDHLQLTGIGKTVNSYRKHVGDIGKESKALVSKWKSLVPGVKVDSKPTSVQCETISETSYNAREVKEQQSDRDTSKQRVPYLESVSVQSTSSHDNQESRVDRVKKTASDTHSNLHNSNKQRCDQANCDRALKDKRKKHKTLAQNKHSSTGSQDQLMIANKNDDDERKARHKGKEHNKSHHGSNSVSKKRKPDGSSDRVGHKKVKRDAETENGGNTNEDSTGLSFEDLLLFDEQLLKKHKRKKIVGAGSQSESTETSSKDMSRSSRSSHTDTASSMRQSSSHRHHKKCSHDKNDKTLDPAQKSKMAQFAVPAPPSSQITLSASEILADLPQTNPNYHPLPRVIPKEQDKSSKKGVLINEELVGTKRNTKTQVYSGKRAIYLQEVPRLYDACLRVLMDNIDSLEYVGGVPADILKPVLMNCTASQLYTIEEYNPHFIGDTEDIWEKLCNKEFRYETPEEFESWRELYLRKHDEREVRLKRLTSNIAESFAKKQEPVKKTKLAYVDTVAKAPRHVVRQQIRHGTAGPTKLDPLSQLTSHGGQRVKHVAGQNYVQMPPNKKRKQVPPMMQKAMKLFKTVETDRLPTGDDITSPDNETEQNDVASDVNIVSGSDSGDD</sequence>
<feature type="domain" description="TFIIS N-terminal" evidence="5">
    <location>
        <begin position="45"/>
        <end position="121"/>
    </location>
</feature>
<dbReference type="PANTHER" id="PTHR15141:SF76">
    <property type="entry name" value="TRANSCRIPTION ELONGATION FACTOR B POLYPEPTIDE 3"/>
    <property type="match status" value="1"/>
</dbReference>
<feature type="compositionally biased region" description="Basic residues" evidence="4">
    <location>
        <begin position="359"/>
        <end position="368"/>
    </location>
</feature>
<feature type="compositionally biased region" description="Polar residues" evidence="4">
    <location>
        <begin position="291"/>
        <end position="301"/>
    </location>
</feature>
<feature type="compositionally biased region" description="Polar residues" evidence="4">
    <location>
        <begin position="189"/>
        <end position="199"/>
    </location>
</feature>
<evidence type="ECO:0000256" key="3">
    <source>
        <dbReference type="PROSITE-ProRule" id="PRU00649"/>
    </source>
</evidence>
<dbReference type="Pfam" id="PF08711">
    <property type="entry name" value="Med26"/>
    <property type="match status" value="1"/>
</dbReference>
<feature type="region of interest" description="Disordered" evidence="4">
    <location>
        <begin position="598"/>
        <end position="617"/>
    </location>
</feature>
<dbReference type="GO" id="GO:0070449">
    <property type="term" value="C:elongin complex"/>
    <property type="evidence" value="ECO:0007669"/>
    <property type="project" value="InterPro"/>
</dbReference>
<feature type="region of interest" description="Disordered" evidence="4">
    <location>
        <begin position="164"/>
        <end position="301"/>
    </location>
</feature>
<dbReference type="Pfam" id="PF06881">
    <property type="entry name" value="Elongin_A"/>
    <property type="match status" value="1"/>
</dbReference>
<dbReference type="InterPro" id="IPR010684">
    <property type="entry name" value="RNA_pol_II_trans_fac_SIII_A"/>
</dbReference>
<feature type="compositionally biased region" description="Basic and acidic residues" evidence="4">
    <location>
        <begin position="174"/>
        <end position="188"/>
    </location>
</feature>
<feature type="compositionally biased region" description="Polar residues" evidence="4">
    <location>
        <begin position="221"/>
        <end position="234"/>
    </location>
</feature>
<feature type="compositionally biased region" description="Basic and acidic residues" evidence="4">
    <location>
        <begin position="653"/>
        <end position="662"/>
    </location>
</feature>
<dbReference type="InterPro" id="IPR051870">
    <property type="entry name" value="Elongin-A_domain"/>
</dbReference>
<dbReference type="EMBL" id="JAODUP010000004">
    <property type="protein sequence ID" value="KAK2170106.1"/>
    <property type="molecule type" value="Genomic_DNA"/>
</dbReference>
<dbReference type="SUPFAM" id="SSF47676">
    <property type="entry name" value="Conserved domain common to transcription factors TFIIS, elongin A, CRSP70"/>
    <property type="match status" value="1"/>
</dbReference>
<dbReference type="InterPro" id="IPR017923">
    <property type="entry name" value="TFIIS_N"/>
</dbReference>
<evidence type="ECO:0000259" key="5">
    <source>
        <dbReference type="PROSITE" id="PS51319"/>
    </source>
</evidence>
<dbReference type="Gene3D" id="6.10.250.3180">
    <property type="match status" value="1"/>
</dbReference>
<evidence type="ECO:0000256" key="4">
    <source>
        <dbReference type="SAM" id="MobiDB-lite"/>
    </source>
</evidence>
<organism evidence="6 7">
    <name type="scientific">Paralvinella palmiformis</name>
    <dbReference type="NCBI Taxonomy" id="53620"/>
    <lineage>
        <taxon>Eukaryota</taxon>
        <taxon>Metazoa</taxon>
        <taxon>Spiralia</taxon>
        <taxon>Lophotrochozoa</taxon>
        <taxon>Annelida</taxon>
        <taxon>Polychaeta</taxon>
        <taxon>Sedentaria</taxon>
        <taxon>Canalipalpata</taxon>
        <taxon>Terebellida</taxon>
        <taxon>Terebelliformia</taxon>
        <taxon>Alvinellidae</taxon>
        <taxon>Paralvinella</taxon>
    </lineage>
</organism>
<evidence type="ECO:0000256" key="1">
    <source>
        <dbReference type="ARBA" id="ARBA00004123"/>
    </source>
</evidence>
<feature type="region of interest" description="Disordered" evidence="4">
    <location>
        <begin position="653"/>
        <end position="693"/>
    </location>
</feature>
<dbReference type="AlphaFoldDB" id="A0AAD9KF71"/>
<name>A0AAD9KF71_9ANNE</name>
<feature type="compositionally biased region" description="Polar residues" evidence="4">
    <location>
        <begin position="683"/>
        <end position="693"/>
    </location>
</feature>
<comment type="subcellular location">
    <subcellularLocation>
        <location evidence="1 3">Nucleus</location>
    </subcellularLocation>
</comment>
<keyword evidence="2 3" id="KW-0539">Nucleus</keyword>
<evidence type="ECO:0000313" key="7">
    <source>
        <dbReference type="Proteomes" id="UP001208570"/>
    </source>
</evidence>
<gene>
    <name evidence="6" type="ORF">LSH36_4g05009</name>
</gene>
<dbReference type="InterPro" id="IPR003617">
    <property type="entry name" value="TFIIS/CRSP70_N_sub"/>
</dbReference>
<dbReference type="Gene3D" id="1.20.930.10">
    <property type="entry name" value="Conserved domain common to transcription factors TFIIS, elongin A, CRSP70"/>
    <property type="match status" value="1"/>
</dbReference>
<dbReference type="PANTHER" id="PTHR15141">
    <property type="entry name" value="TRANSCRIPTION ELONGATION FACTOR B POLYPEPTIDE 3"/>
    <property type="match status" value="1"/>
</dbReference>
<evidence type="ECO:0000256" key="2">
    <source>
        <dbReference type="ARBA" id="ARBA00023242"/>
    </source>
</evidence>
<evidence type="ECO:0000313" key="6">
    <source>
        <dbReference type="EMBL" id="KAK2170106.1"/>
    </source>
</evidence>
<comment type="caution">
    <text evidence="6">The sequence shown here is derived from an EMBL/GenBank/DDBJ whole genome shotgun (WGS) entry which is preliminary data.</text>
</comment>
<dbReference type="GO" id="GO:0006368">
    <property type="term" value="P:transcription elongation by RNA polymerase II"/>
    <property type="evidence" value="ECO:0007669"/>
    <property type="project" value="InterPro"/>
</dbReference>
<reference evidence="6" key="1">
    <citation type="journal article" date="2023" name="Mol. Biol. Evol.">
        <title>Third-Generation Sequencing Reveals the Adaptive Role of the Epigenome in Three Deep-Sea Polychaetes.</title>
        <authorList>
            <person name="Perez M."/>
            <person name="Aroh O."/>
            <person name="Sun Y."/>
            <person name="Lan Y."/>
            <person name="Juniper S.K."/>
            <person name="Young C.R."/>
            <person name="Angers B."/>
            <person name="Qian P.Y."/>
        </authorList>
    </citation>
    <scope>NUCLEOTIDE SEQUENCE</scope>
    <source>
        <strain evidence="6">P08H-3</strain>
    </source>
</reference>
<feature type="compositionally biased region" description="Low complexity" evidence="4">
    <location>
        <begin position="343"/>
        <end position="358"/>
    </location>
</feature>
<dbReference type="InterPro" id="IPR035441">
    <property type="entry name" value="TFIIS/LEDGF_dom_sf"/>
</dbReference>
<dbReference type="PROSITE" id="PS51319">
    <property type="entry name" value="TFIIS_N"/>
    <property type="match status" value="1"/>
</dbReference>
<feature type="compositionally biased region" description="Basic residues" evidence="4">
    <location>
        <begin position="248"/>
        <end position="270"/>
    </location>
</feature>
<protein>
    <recommendedName>
        <fullName evidence="5">TFIIS N-terminal domain-containing protein</fullName>
    </recommendedName>
</protein>
<proteinExistence type="predicted"/>
<dbReference type="CDD" id="cd00183">
    <property type="entry name" value="TFIIS_I"/>
    <property type="match status" value="1"/>
</dbReference>
<accession>A0AAD9KF71</accession>
<feature type="region of interest" description="Disordered" evidence="4">
    <location>
        <begin position="320"/>
        <end position="376"/>
    </location>
</feature>
<dbReference type="Proteomes" id="UP001208570">
    <property type="component" value="Unassembled WGS sequence"/>
</dbReference>